<dbReference type="VEuPathDB" id="TriTrypDB:BSAL_72790"/>
<evidence type="ECO:0000313" key="3">
    <source>
        <dbReference type="EMBL" id="CUI14165.1"/>
    </source>
</evidence>
<dbReference type="Proteomes" id="UP000051952">
    <property type="component" value="Unassembled WGS sequence"/>
</dbReference>
<dbReference type="InterPro" id="IPR029058">
    <property type="entry name" value="AB_hydrolase_fold"/>
</dbReference>
<dbReference type="PANTHER" id="PTHR43433:SF5">
    <property type="entry name" value="AB HYDROLASE-1 DOMAIN-CONTAINING PROTEIN"/>
    <property type="match status" value="1"/>
</dbReference>
<dbReference type="AlphaFoldDB" id="A0A0S4KKL9"/>
<dbReference type="Pfam" id="PF00561">
    <property type="entry name" value="Abhydrolase_1"/>
    <property type="match status" value="1"/>
</dbReference>
<dbReference type="PANTHER" id="PTHR43433">
    <property type="entry name" value="HYDROLASE, ALPHA/BETA FOLD FAMILY PROTEIN"/>
    <property type="match status" value="1"/>
</dbReference>
<dbReference type="EMBL" id="CYKH01000588">
    <property type="protein sequence ID" value="CUI14165.1"/>
    <property type="molecule type" value="Genomic_DNA"/>
</dbReference>
<feature type="compositionally biased region" description="Polar residues" evidence="1">
    <location>
        <begin position="139"/>
        <end position="148"/>
    </location>
</feature>
<protein>
    <recommendedName>
        <fullName evidence="2">AB hydrolase-1 domain-containing protein</fullName>
    </recommendedName>
</protein>
<sequence length="530" mass="58064">MEERRVMVRHCTSSDMDIELCYQTFGAPKDPAVILVGGLNMQSYAWDEGFCEALVLRGFYVIRFDNRDIGHSTKIEFPTSSTAGGPLHSNATSSGPSESQLSSSVQPAPSPAPFGHLDVNTTTSSHHHHTSVSIGSSSVLQRSTTPGDSESSSSSSCVARINGGGHNGSGAARPQRPSIGTSSIFSSLDGRGGGGPSDTTHLFSPTKRSPSSRGSKLRRLFWWCSRDCGVECLVDSAHFVKDTATTAVRRALCMTGLVDSTSPTFYPPAATRRPPKIVPWKLMLPQALSCGEVLPYTLEDMALDALALLDVLGVRRAHVFGISMGGMISQHMALLAPERVLTLTCIMSSTNAQDLPHPAWWVKLWMLRKPASNVNREQLVEFRMKALQGLLYGCVPVDEDYLKKRIAMSLNRSSYADGLLRQAAAIMRAPSRDAELTRVIRCPCLVIHGQNDVLCRVEHGYRLAKVLTNSKFVVFKNMGHYLNPAYFDAIVSEFLALAERGRIYEAAEQERASRHMRNCNRVSARYEDVV</sequence>
<keyword evidence="4" id="KW-1185">Reference proteome</keyword>
<dbReference type="SUPFAM" id="SSF53474">
    <property type="entry name" value="alpha/beta-Hydrolases"/>
    <property type="match status" value="2"/>
</dbReference>
<dbReference type="Gene3D" id="3.40.50.1820">
    <property type="entry name" value="alpha/beta hydrolase"/>
    <property type="match status" value="1"/>
</dbReference>
<feature type="compositionally biased region" description="Polar residues" evidence="1">
    <location>
        <begin position="197"/>
        <end position="213"/>
    </location>
</feature>
<evidence type="ECO:0000256" key="1">
    <source>
        <dbReference type="SAM" id="MobiDB-lite"/>
    </source>
</evidence>
<dbReference type="OrthoDB" id="19657at2759"/>
<feature type="region of interest" description="Disordered" evidence="1">
    <location>
        <begin position="77"/>
        <end position="213"/>
    </location>
</feature>
<gene>
    <name evidence="3" type="ORF">BSAL_72790</name>
</gene>
<feature type="compositionally biased region" description="Low complexity" evidence="1">
    <location>
        <begin position="93"/>
        <end position="107"/>
    </location>
</feature>
<name>A0A0S4KKL9_BODSA</name>
<dbReference type="InterPro" id="IPR000073">
    <property type="entry name" value="AB_hydrolase_1"/>
</dbReference>
<dbReference type="InterPro" id="IPR050471">
    <property type="entry name" value="AB_hydrolase"/>
</dbReference>
<accession>A0A0S4KKL9</accession>
<feature type="domain" description="AB hydrolase-1" evidence="2">
    <location>
        <begin position="296"/>
        <end position="482"/>
    </location>
</feature>
<evidence type="ECO:0000313" key="4">
    <source>
        <dbReference type="Proteomes" id="UP000051952"/>
    </source>
</evidence>
<organism evidence="3 4">
    <name type="scientific">Bodo saltans</name>
    <name type="common">Flagellated protozoan</name>
    <dbReference type="NCBI Taxonomy" id="75058"/>
    <lineage>
        <taxon>Eukaryota</taxon>
        <taxon>Discoba</taxon>
        <taxon>Euglenozoa</taxon>
        <taxon>Kinetoplastea</taxon>
        <taxon>Metakinetoplastina</taxon>
        <taxon>Eubodonida</taxon>
        <taxon>Bodonidae</taxon>
        <taxon>Bodo</taxon>
    </lineage>
</organism>
<evidence type="ECO:0000259" key="2">
    <source>
        <dbReference type="Pfam" id="PF00561"/>
    </source>
</evidence>
<reference evidence="4" key="1">
    <citation type="submission" date="2015-09" db="EMBL/GenBank/DDBJ databases">
        <authorList>
            <consortium name="Pathogen Informatics"/>
        </authorList>
    </citation>
    <scope>NUCLEOTIDE SEQUENCE [LARGE SCALE GENOMIC DNA]</scope>
    <source>
        <strain evidence="4">Lake Konstanz</strain>
    </source>
</reference>
<proteinExistence type="predicted"/>